<evidence type="ECO:0000313" key="16">
    <source>
        <dbReference type="EMBL" id="CAD6491058.1"/>
    </source>
</evidence>
<evidence type="ECO:0000259" key="15">
    <source>
        <dbReference type="PROSITE" id="PS51918"/>
    </source>
</evidence>
<dbReference type="GO" id="GO:0009102">
    <property type="term" value="P:biotin biosynthetic process"/>
    <property type="evidence" value="ECO:0007669"/>
    <property type="project" value="UniProtKB-UniRule"/>
</dbReference>
<comment type="subunit">
    <text evidence="3 13">Homodimer.</text>
</comment>
<dbReference type="SMART" id="SM00729">
    <property type="entry name" value="Elp3"/>
    <property type="match status" value="1"/>
</dbReference>
<evidence type="ECO:0000256" key="6">
    <source>
        <dbReference type="ARBA" id="ARBA00022679"/>
    </source>
</evidence>
<comment type="cofactor">
    <cofactor evidence="13 14">
        <name>[4Fe-4S] cluster</name>
        <dbReference type="ChEBI" id="CHEBI:49883"/>
    </cofactor>
    <text evidence="13 14">Binds 1 [4Fe-4S] cluster. The cluster is coordinated with 3 cysteines and an exchangeable S-adenosyl-L-methionine.</text>
</comment>
<evidence type="ECO:0000256" key="11">
    <source>
        <dbReference type="ARBA" id="ARBA00023004"/>
    </source>
</evidence>
<sequence>MVCFEELKSKIPRGHKLTREEALLLLNLGNAETIELSSLANTITRRYHGNIVDTCSIVNAKCSLCGEDCSFCAQSVHNHTNITPYPLMQTADLVDLAKRGENMGANRFSLVTSGLSLNQKEFGSILHTIKQIKEKTSLSVCASIGAITGKRAAMLKDAGLTRIHHNLETSKSFFASMCSTHTYEQRINTVKIAKESGLEVCSGGIIGLGETPADRIELALALKKLNVDAVPINIITPIAGTRLENIVPPSPLEIIKTIAVYRLILPDKSLILAGGRESGLRSLQSLALISGANGILLGNYLTTKGQSPQKDLQMIADLGLTVHSYV</sequence>
<evidence type="ECO:0000256" key="7">
    <source>
        <dbReference type="ARBA" id="ARBA00022691"/>
    </source>
</evidence>
<dbReference type="CDD" id="cd01335">
    <property type="entry name" value="Radical_SAM"/>
    <property type="match status" value="1"/>
</dbReference>
<dbReference type="SFLD" id="SFLDG01060">
    <property type="entry name" value="BATS_domain_containing"/>
    <property type="match status" value="1"/>
</dbReference>
<evidence type="ECO:0000256" key="2">
    <source>
        <dbReference type="ARBA" id="ARBA00010765"/>
    </source>
</evidence>
<dbReference type="InterPro" id="IPR013785">
    <property type="entry name" value="Aldolase_TIM"/>
</dbReference>
<comment type="cofactor">
    <cofactor evidence="14">
        <name>[2Fe-2S] cluster</name>
        <dbReference type="ChEBI" id="CHEBI:190135"/>
    </cofactor>
    <text evidence="14">Binds 1 [2Fe-2S] cluster. The cluster is coordinated with 3 cysteines and 1 arginine.</text>
</comment>
<dbReference type="Pfam" id="PF06968">
    <property type="entry name" value="BATS"/>
    <property type="match status" value="1"/>
</dbReference>
<dbReference type="UniPathway" id="UPA00078">
    <property type="reaction ID" value="UER00162"/>
</dbReference>
<dbReference type="EMBL" id="CAJHIR010000002">
    <property type="protein sequence ID" value="CAD6491058.1"/>
    <property type="molecule type" value="Genomic_DNA"/>
</dbReference>
<evidence type="ECO:0000256" key="3">
    <source>
        <dbReference type="ARBA" id="ARBA00011738"/>
    </source>
</evidence>
<dbReference type="SFLD" id="SFLDS00029">
    <property type="entry name" value="Radical_SAM"/>
    <property type="match status" value="1"/>
</dbReference>
<comment type="similarity">
    <text evidence="2 13">Belongs to the radical SAM superfamily. Biotin synthase family.</text>
</comment>
<evidence type="ECO:0000256" key="1">
    <source>
        <dbReference type="ARBA" id="ARBA00004942"/>
    </source>
</evidence>
<accession>A0A811T581</accession>
<evidence type="ECO:0000313" key="17">
    <source>
        <dbReference type="Proteomes" id="UP000612009"/>
    </source>
</evidence>
<comment type="cofactor">
    <cofactor evidence="13">
        <name>[2Fe-2S] cluster</name>
        <dbReference type="ChEBI" id="CHEBI:190135"/>
    </cofactor>
    <text evidence="13">Binds 1 [2Fe-2S] cluster. The cluster is coordinated with 3 cysteines and 1 arginine.</text>
</comment>
<dbReference type="PANTHER" id="PTHR22976:SF2">
    <property type="entry name" value="BIOTIN SYNTHASE, MITOCHONDRIAL"/>
    <property type="match status" value="1"/>
</dbReference>
<dbReference type="Pfam" id="PF04055">
    <property type="entry name" value="Radical_SAM"/>
    <property type="match status" value="1"/>
</dbReference>
<reference evidence="16" key="1">
    <citation type="submission" date="2020-10" db="EMBL/GenBank/DDBJ databases">
        <authorList>
            <person name="Hahn C.J."/>
            <person name="Laso-Perez R."/>
            <person name="Vulcano F."/>
            <person name="Vaziourakis K.-M."/>
            <person name="Stokke R."/>
            <person name="Steen I.H."/>
            <person name="Teske A."/>
            <person name="Boetius A."/>
            <person name="Liebeke M."/>
            <person name="Amann R."/>
            <person name="Knittel K."/>
        </authorList>
    </citation>
    <scope>NUCLEOTIDE SEQUENCE</scope>
    <source>
        <strain evidence="16">Gfbio:e3339647-f889-4370-9287-4fb5cb688e4c:AG392J18_GoMArc1</strain>
    </source>
</reference>
<dbReference type="EC" id="2.8.1.6" evidence="4 13"/>
<keyword evidence="7 13" id="KW-0949">S-adenosyl-L-methionine</keyword>
<feature type="binding site" evidence="13 14">
    <location>
        <position position="72"/>
    </location>
    <ligand>
        <name>[4Fe-4S] cluster</name>
        <dbReference type="ChEBI" id="CHEBI:49883"/>
        <note>4Fe-4S-S-AdoMet</note>
    </ligand>
</feature>
<dbReference type="Proteomes" id="UP000612009">
    <property type="component" value="Unassembled WGS sequence"/>
</dbReference>
<dbReference type="InterPro" id="IPR002684">
    <property type="entry name" value="Biotin_synth/BioAB"/>
</dbReference>
<dbReference type="AlphaFoldDB" id="A0A811T581"/>
<keyword evidence="8 13" id="KW-0001">2Fe-2S</keyword>
<organism evidence="16 17">
    <name type="scientific">Candidatus Argoarchaeum ethanivorans</name>
    <dbReference type="NCBI Taxonomy" id="2608793"/>
    <lineage>
        <taxon>Archaea</taxon>
        <taxon>Methanobacteriati</taxon>
        <taxon>Methanobacteriota</taxon>
        <taxon>Stenosarchaea group</taxon>
        <taxon>Methanomicrobia</taxon>
        <taxon>Methanosarcinales</taxon>
        <taxon>Methanosarcinales incertae sedis</taxon>
        <taxon>GOM Arc I cluster</taxon>
        <taxon>Candidatus Argoarchaeum</taxon>
    </lineage>
</organism>
<dbReference type="SFLD" id="SFLDG01278">
    <property type="entry name" value="biotin_synthase_like"/>
    <property type="match status" value="1"/>
</dbReference>
<dbReference type="Gene3D" id="3.20.20.70">
    <property type="entry name" value="Aldolase class I"/>
    <property type="match status" value="1"/>
</dbReference>
<evidence type="ECO:0000256" key="14">
    <source>
        <dbReference type="PIRSR" id="PIRSR001619-1"/>
    </source>
</evidence>
<name>A0A811T581_9EURY</name>
<feature type="binding site" evidence="13 14">
    <location>
        <position position="141"/>
    </location>
    <ligand>
        <name>[2Fe-2S] cluster</name>
        <dbReference type="ChEBI" id="CHEBI:190135"/>
    </ligand>
</feature>
<keyword evidence="12 13" id="KW-0411">Iron-sulfur</keyword>
<evidence type="ECO:0000256" key="13">
    <source>
        <dbReference type="HAMAP-Rule" id="MF_01694"/>
    </source>
</evidence>
<dbReference type="PROSITE" id="PS51918">
    <property type="entry name" value="RADICAL_SAM"/>
    <property type="match status" value="1"/>
</dbReference>
<keyword evidence="16" id="KW-0413">Isomerase</keyword>
<dbReference type="InterPro" id="IPR024177">
    <property type="entry name" value="Biotin_synthase"/>
</dbReference>
<comment type="catalytic activity">
    <reaction evidence="13">
        <text>(4R,5S)-dethiobiotin + (sulfur carrier)-SH + 2 reduced [2Fe-2S]-[ferredoxin] + 2 S-adenosyl-L-methionine = (sulfur carrier)-H + biotin + 2 5'-deoxyadenosine + 2 L-methionine + 2 oxidized [2Fe-2S]-[ferredoxin]</text>
        <dbReference type="Rhea" id="RHEA:22060"/>
        <dbReference type="Rhea" id="RHEA-COMP:10000"/>
        <dbReference type="Rhea" id="RHEA-COMP:10001"/>
        <dbReference type="Rhea" id="RHEA-COMP:14737"/>
        <dbReference type="Rhea" id="RHEA-COMP:14739"/>
        <dbReference type="ChEBI" id="CHEBI:17319"/>
        <dbReference type="ChEBI" id="CHEBI:29917"/>
        <dbReference type="ChEBI" id="CHEBI:33737"/>
        <dbReference type="ChEBI" id="CHEBI:33738"/>
        <dbReference type="ChEBI" id="CHEBI:57586"/>
        <dbReference type="ChEBI" id="CHEBI:57844"/>
        <dbReference type="ChEBI" id="CHEBI:59789"/>
        <dbReference type="ChEBI" id="CHEBI:64428"/>
        <dbReference type="ChEBI" id="CHEBI:149473"/>
        <dbReference type="EC" id="2.8.1.6"/>
    </reaction>
</comment>
<keyword evidence="11 13" id="KW-0408">Iron</keyword>
<dbReference type="GO" id="GO:0005506">
    <property type="term" value="F:iron ion binding"/>
    <property type="evidence" value="ECO:0007669"/>
    <property type="project" value="UniProtKB-UniRule"/>
</dbReference>
<proteinExistence type="inferred from homology"/>
<evidence type="ECO:0000256" key="12">
    <source>
        <dbReference type="ARBA" id="ARBA00023014"/>
    </source>
</evidence>
<dbReference type="FunFam" id="3.20.20.70:FF:000026">
    <property type="entry name" value="Biotin synthase"/>
    <property type="match status" value="1"/>
</dbReference>
<dbReference type="InterPro" id="IPR006638">
    <property type="entry name" value="Elp3/MiaA/NifB-like_rSAM"/>
</dbReference>
<dbReference type="SUPFAM" id="SSF102114">
    <property type="entry name" value="Radical SAM enzymes"/>
    <property type="match status" value="1"/>
</dbReference>
<evidence type="ECO:0000256" key="10">
    <source>
        <dbReference type="ARBA" id="ARBA00022756"/>
    </source>
</evidence>
<dbReference type="PIRSF" id="PIRSF001619">
    <property type="entry name" value="Biotin_synth"/>
    <property type="match status" value="1"/>
</dbReference>
<dbReference type="SMART" id="SM00876">
    <property type="entry name" value="BATS"/>
    <property type="match status" value="1"/>
</dbReference>
<keyword evidence="5 13" id="KW-0004">4Fe-4S</keyword>
<dbReference type="GO" id="GO:0016853">
    <property type="term" value="F:isomerase activity"/>
    <property type="evidence" value="ECO:0007669"/>
    <property type="project" value="UniProtKB-KW"/>
</dbReference>
<dbReference type="InterPro" id="IPR007197">
    <property type="entry name" value="rSAM"/>
</dbReference>
<dbReference type="PANTHER" id="PTHR22976">
    <property type="entry name" value="BIOTIN SYNTHASE"/>
    <property type="match status" value="1"/>
</dbReference>
<keyword evidence="10 13" id="KW-0093">Biotin biosynthesis</keyword>
<comment type="function">
    <text evidence="13">Catalyzes the conversion of dethiobiotin (DTB) to biotin by the insertion of a sulfur atom into dethiobiotin via a radical-based mechanism.</text>
</comment>
<evidence type="ECO:0000256" key="5">
    <source>
        <dbReference type="ARBA" id="ARBA00022485"/>
    </source>
</evidence>
<dbReference type="NCBIfam" id="TIGR00433">
    <property type="entry name" value="bioB"/>
    <property type="match status" value="1"/>
</dbReference>
<dbReference type="GO" id="GO:0051539">
    <property type="term" value="F:4 iron, 4 sulfur cluster binding"/>
    <property type="evidence" value="ECO:0007669"/>
    <property type="project" value="UniProtKB-KW"/>
</dbReference>
<dbReference type="GO" id="GO:0004076">
    <property type="term" value="F:biotin synthase activity"/>
    <property type="evidence" value="ECO:0007669"/>
    <property type="project" value="UniProtKB-UniRule"/>
</dbReference>
<dbReference type="HAMAP" id="MF_01694">
    <property type="entry name" value="BioB"/>
    <property type="match status" value="1"/>
</dbReference>
<feature type="binding site" evidence="13 14">
    <location>
        <position position="109"/>
    </location>
    <ligand>
        <name>[2Fe-2S] cluster</name>
        <dbReference type="ChEBI" id="CHEBI:190135"/>
    </ligand>
</feature>
<feature type="binding site" evidence="13 14">
    <location>
        <position position="69"/>
    </location>
    <ligand>
        <name>[4Fe-4S] cluster</name>
        <dbReference type="ChEBI" id="CHEBI:49883"/>
        <note>4Fe-4S-S-AdoMet</note>
    </ligand>
</feature>
<gene>
    <name evidence="16" type="primary">pylB</name>
    <name evidence="13" type="synonym">bioB</name>
    <name evidence="16" type="ORF">LAKADJCE_00057</name>
</gene>
<feature type="binding site" evidence="13 14">
    <location>
        <position position="201"/>
    </location>
    <ligand>
        <name>[2Fe-2S] cluster</name>
        <dbReference type="ChEBI" id="CHEBI:190135"/>
    </ligand>
</feature>
<evidence type="ECO:0000256" key="9">
    <source>
        <dbReference type="ARBA" id="ARBA00022723"/>
    </source>
</evidence>
<comment type="caution">
    <text evidence="16">The sequence shown here is derived from an EMBL/GenBank/DDBJ whole genome shotgun (WGS) entry which is preliminary data.</text>
</comment>
<dbReference type="InterPro" id="IPR010722">
    <property type="entry name" value="BATS_dom"/>
</dbReference>
<evidence type="ECO:0000256" key="4">
    <source>
        <dbReference type="ARBA" id="ARBA00012236"/>
    </source>
</evidence>
<dbReference type="GO" id="GO:0051537">
    <property type="term" value="F:2 iron, 2 sulfur cluster binding"/>
    <property type="evidence" value="ECO:0007669"/>
    <property type="project" value="UniProtKB-KW"/>
</dbReference>
<evidence type="ECO:0000256" key="8">
    <source>
        <dbReference type="ARBA" id="ARBA00022714"/>
    </source>
</evidence>
<keyword evidence="6 13" id="KW-0808">Transferase</keyword>
<dbReference type="InterPro" id="IPR058240">
    <property type="entry name" value="rSAM_sf"/>
</dbReference>
<protein>
    <recommendedName>
        <fullName evidence="4 13">Biotin synthase</fullName>
        <ecNumber evidence="4 13">2.8.1.6</ecNumber>
    </recommendedName>
</protein>
<feature type="binding site" evidence="13 14">
    <location>
        <position position="65"/>
    </location>
    <ligand>
        <name>[4Fe-4S] cluster</name>
        <dbReference type="ChEBI" id="CHEBI:49883"/>
        <note>4Fe-4S-S-AdoMet</note>
    </ligand>
</feature>
<keyword evidence="9 13" id="KW-0479">Metal-binding</keyword>
<comment type="pathway">
    <text evidence="1 13">Cofactor biosynthesis; biotin biosynthesis; biotin from 7,8-diaminononanoate: step 2/2.</text>
</comment>
<comment type="caution">
    <text evidence="13">Lacks conserved residue(s) required for the propagation of feature annotation.</text>
</comment>
<feature type="domain" description="Radical SAM core" evidence="15">
    <location>
        <begin position="47"/>
        <end position="276"/>
    </location>
</feature>